<dbReference type="InterPro" id="IPR001680">
    <property type="entry name" value="WD40_rpt"/>
</dbReference>
<keyword evidence="3" id="KW-0677">Repeat</keyword>
<dbReference type="AlphaFoldDB" id="A0A1L9V0U1"/>
<dbReference type="PROSITE" id="PS50294">
    <property type="entry name" value="WD_REPEATS_REGION"/>
    <property type="match status" value="5"/>
</dbReference>
<dbReference type="GeneID" id="93576068"/>
<evidence type="ECO:0000256" key="2">
    <source>
        <dbReference type="ARBA" id="ARBA00022574"/>
    </source>
</evidence>
<evidence type="ECO:0000256" key="5">
    <source>
        <dbReference type="ARBA" id="ARBA00039789"/>
    </source>
</evidence>
<evidence type="ECO:0000313" key="10">
    <source>
        <dbReference type="EMBL" id="OJJ77573.1"/>
    </source>
</evidence>
<comment type="similarity">
    <text evidence="4">Belongs to the WD repeat MDV1/CAF4 family.</text>
</comment>
<feature type="repeat" description="WD" evidence="7">
    <location>
        <begin position="194"/>
        <end position="235"/>
    </location>
</feature>
<dbReference type="PANTHER" id="PTHR22847:SF637">
    <property type="entry name" value="WD REPEAT DOMAIN 5B"/>
    <property type="match status" value="1"/>
</dbReference>
<evidence type="ECO:0000256" key="1">
    <source>
        <dbReference type="ARBA" id="ARBA00004570"/>
    </source>
</evidence>
<dbReference type="InterPro" id="IPR059122">
    <property type="entry name" value="Beta-prop_WDR5-like"/>
</dbReference>
<dbReference type="RefSeq" id="XP_067484820.1">
    <property type="nucleotide sequence ID" value="XM_067623580.1"/>
</dbReference>
<dbReference type="InterPro" id="IPR036322">
    <property type="entry name" value="WD40_repeat_dom_sf"/>
</dbReference>
<dbReference type="OMA" id="DCVRLWN"/>
<dbReference type="OrthoDB" id="674604at2759"/>
<evidence type="ECO:0000256" key="3">
    <source>
        <dbReference type="ARBA" id="ARBA00022737"/>
    </source>
</evidence>
<sequence length="582" mass="63486">MDGSMHRSKRRRLDTTPKPQNGFIHSPVESSSDELAAGSDHDEAERRRASWSIQKAYPPQRPYRRSRSFSGSESPDELAVDAKEYWSARNRGRSPSSPSEPSAEPSSERYLDHDHDEAEEEEEDEAPEPELDPEIDPEQEDGGAEGDVEETATAADGDVAVDQSFGERSPTPVPQPPPPPPKPDKVNYHQKYLLRGHLRGVSAVRFSPDSSMIASGGADGTIKVWDTVTGRLIHTFEGHLAGISTISWSPDGATIASGSDDKTIRLWNVLTGKAHPIPFVGHHNYVYQIAFSPKGNILVSGSYDEAVFLWDVRSAQVMRSLPAHSDPVGGIDVVWDGTLIASCATDGLIRIWDTATGQCLRTLVHEDNPPVTAVKFSPNGKYVLAWTLDDCVRLWDYVEGRCIKTYQGHGNVKYSLQGGFGVYGQRGGPRYAFVVSGSEDGAVLCWDVVSKQVLQRLEGHNGVVLGVDTCTLEETRLMVSCGLDGTVRVWEEADAQAEAVTTMITTNTTNSPPQINGDKVMNGDTDLPNEDMEVEKANGEPEANHDHNHIPNHDLEQPNGHKDDPGPEPEDTEMGDATGPDG</sequence>
<dbReference type="InterPro" id="IPR020472">
    <property type="entry name" value="WD40_PAC1"/>
</dbReference>
<feature type="compositionally biased region" description="Basic and acidic residues" evidence="8">
    <location>
        <begin position="106"/>
        <end position="116"/>
    </location>
</feature>
<dbReference type="GO" id="GO:1990234">
    <property type="term" value="C:transferase complex"/>
    <property type="evidence" value="ECO:0007669"/>
    <property type="project" value="UniProtKB-ARBA"/>
</dbReference>
<accession>A0A1L9V0U1</accession>
<feature type="region of interest" description="Disordered" evidence="8">
    <location>
        <begin position="503"/>
        <end position="582"/>
    </location>
</feature>
<dbReference type="InterPro" id="IPR015943">
    <property type="entry name" value="WD40/YVTN_repeat-like_dom_sf"/>
</dbReference>
<dbReference type="EMBL" id="KV878679">
    <property type="protein sequence ID" value="OJJ77573.1"/>
    <property type="molecule type" value="Genomic_DNA"/>
</dbReference>
<dbReference type="STRING" id="767769.A0A1L9V0U1"/>
<dbReference type="VEuPathDB" id="FungiDB:ASPBRDRAFT_36780"/>
<feature type="repeat" description="WD" evidence="7">
    <location>
        <begin position="321"/>
        <end position="362"/>
    </location>
</feature>
<feature type="compositionally biased region" description="Acidic residues" evidence="8">
    <location>
        <begin position="117"/>
        <end position="148"/>
    </location>
</feature>
<dbReference type="Gene3D" id="2.130.10.10">
    <property type="entry name" value="YVTN repeat-like/Quinoprotein amine dehydrogenase"/>
    <property type="match status" value="1"/>
</dbReference>
<dbReference type="GO" id="GO:0005741">
    <property type="term" value="C:mitochondrial outer membrane"/>
    <property type="evidence" value="ECO:0007669"/>
    <property type="project" value="UniProtKB-SubCell"/>
</dbReference>
<feature type="repeat" description="WD" evidence="7">
    <location>
        <begin position="279"/>
        <end position="320"/>
    </location>
</feature>
<feature type="compositionally biased region" description="Basic residues" evidence="8">
    <location>
        <begin position="1"/>
        <end position="12"/>
    </location>
</feature>
<name>A0A1L9V0U1_ASPBC</name>
<dbReference type="PROSITE" id="PS50082">
    <property type="entry name" value="WD_REPEATS_2"/>
    <property type="match status" value="6"/>
</dbReference>
<feature type="repeat" description="WD" evidence="7">
    <location>
        <begin position="364"/>
        <end position="405"/>
    </location>
</feature>
<dbReference type="InterPro" id="IPR019775">
    <property type="entry name" value="WD40_repeat_CS"/>
</dbReference>
<dbReference type="PANTHER" id="PTHR22847">
    <property type="entry name" value="WD40 REPEAT PROTEIN"/>
    <property type="match status" value="1"/>
</dbReference>
<evidence type="ECO:0000259" key="9">
    <source>
        <dbReference type="Pfam" id="PF25175"/>
    </source>
</evidence>
<evidence type="ECO:0000256" key="4">
    <source>
        <dbReference type="ARBA" id="ARBA00038415"/>
    </source>
</evidence>
<proteinExistence type="inferred from homology"/>
<feature type="repeat" description="WD" evidence="7">
    <location>
        <begin position="457"/>
        <end position="500"/>
    </location>
</feature>
<evidence type="ECO:0000256" key="8">
    <source>
        <dbReference type="SAM" id="MobiDB-lite"/>
    </source>
</evidence>
<keyword evidence="11" id="KW-1185">Reference proteome</keyword>
<protein>
    <recommendedName>
        <fullName evidence="5">Mitochondrial division protein 1</fullName>
    </recommendedName>
</protein>
<gene>
    <name evidence="10" type="ORF">ASPBRDRAFT_36780</name>
</gene>
<dbReference type="CDD" id="cd00200">
    <property type="entry name" value="WD40"/>
    <property type="match status" value="1"/>
</dbReference>
<dbReference type="Pfam" id="PF25175">
    <property type="entry name" value="Beta-prop_WDR5"/>
    <property type="match status" value="1"/>
</dbReference>
<dbReference type="FunFam" id="2.130.10.10:FF:000510">
    <property type="entry name" value="WD repeat protein"/>
    <property type="match status" value="1"/>
</dbReference>
<dbReference type="PROSITE" id="PS00678">
    <property type="entry name" value="WD_REPEATS_1"/>
    <property type="match status" value="3"/>
</dbReference>
<evidence type="ECO:0000256" key="7">
    <source>
        <dbReference type="PROSITE-ProRule" id="PRU00221"/>
    </source>
</evidence>
<feature type="compositionally biased region" description="Low complexity" evidence="8">
    <location>
        <begin position="94"/>
        <end position="105"/>
    </location>
</feature>
<comment type="function">
    <text evidence="6">Involved in mitochondrial fission. Acts as an adapter protein required to form mitochondrial fission complexes. Formation of these complexes is required to promote constriction and fission of the mitochondrial compartment at a late step in mitochondrial division.</text>
</comment>
<feature type="domain" description="WDR5-like beta-propeller" evidence="9">
    <location>
        <begin position="194"/>
        <end position="491"/>
    </location>
</feature>
<feature type="repeat" description="WD" evidence="7">
    <location>
        <begin position="236"/>
        <end position="277"/>
    </location>
</feature>
<dbReference type="Proteomes" id="UP000184499">
    <property type="component" value="Unassembled WGS sequence"/>
</dbReference>
<feature type="region of interest" description="Disordered" evidence="8">
    <location>
        <begin position="163"/>
        <end position="187"/>
    </location>
</feature>
<feature type="region of interest" description="Disordered" evidence="8">
    <location>
        <begin position="1"/>
        <end position="148"/>
    </location>
</feature>
<organism evidence="10 11">
    <name type="scientific">Aspergillus brasiliensis (strain CBS 101740 / IMI 381727 / IBT 21946)</name>
    <dbReference type="NCBI Taxonomy" id="767769"/>
    <lineage>
        <taxon>Eukaryota</taxon>
        <taxon>Fungi</taxon>
        <taxon>Dikarya</taxon>
        <taxon>Ascomycota</taxon>
        <taxon>Pezizomycotina</taxon>
        <taxon>Eurotiomycetes</taxon>
        <taxon>Eurotiomycetidae</taxon>
        <taxon>Eurotiales</taxon>
        <taxon>Aspergillaceae</taxon>
        <taxon>Aspergillus</taxon>
        <taxon>Aspergillus subgen. Circumdati</taxon>
    </lineage>
</organism>
<feature type="compositionally biased region" description="Basic and acidic residues" evidence="8">
    <location>
        <begin position="534"/>
        <end position="565"/>
    </location>
</feature>
<keyword evidence="2 7" id="KW-0853">WD repeat</keyword>
<comment type="subcellular location">
    <subcellularLocation>
        <location evidence="1">Mitochondrion outer membrane</location>
        <topology evidence="1">Peripheral membrane protein</topology>
        <orientation evidence="1">Cytoplasmic side</orientation>
    </subcellularLocation>
</comment>
<dbReference type="SMART" id="SM00320">
    <property type="entry name" value="WD40"/>
    <property type="match status" value="7"/>
</dbReference>
<evidence type="ECO:0000256" key="6">
    <source>
        <dbReference type="ARBA" id="ARBA00043913"/>
    </source>
</evidence>
<feature type="compositionally biased region" description="Pro residues" evidence="8">
    <location>
        <begin position="171"/>
        <end position="181"/>
    </location>
</feature>
<evidence type="ECO:0000313" key="11">
    <source>
        <dbReference type="Proteomes" id="UP000184499"/>
    </source>
</evidence>
<dbReference type="SUPFAM" id="SSF50978">
    <property type="entry name" value="WD40 repeat-like"/>
    <property type="match status" value="1"/>
</dbReference>
<dbReference type="PRINTS" id="PR00320">
    <property type="entry name" value="GPROTEINBRPT"/>
</dbReference>
<feature type="compositionally biased region" description="Basic and acidic residues" evidence="8">
    <location>
        <begin position="39"/>
        <end position="48"/>
    </location>
</feature>
<reference evidence="11" key="1">
    <citation type="journal article" date="2017" name="Genome Biol.">
        <title>Comparative genomics reveals high biological diversity and specific adaptations in the industrially and medically important fungal genus Aspergillus.</title>
        <authorList>
            <person name="de Vries R.P."/>
            <person name="Riley R."/>
            <person name="Wiebenga A."/>
            <person name="Aguilar-Osorio G."/>
            <person name="Amillis S."/>
            <person name="Uchima C.A."/>
            <person name="Anderluh G."/>
            <person name="Asadollahi M."/>
            <person name="Askin M."/>
            <person name="Barry K."/>
            <person name="Battaglia E."/>
            <person name="Bayram O."/>
            <person name="Benocci T."/>
            <person name="Braus-Stromeyer S.A."/>
            <person name="Caldana C."/>
            <person name="Canovas D."/>
            <person name="Cerqueira G.C."/>
            <person name="Chen F."/>
            <person name="Chen W."/>
            <person name="Choi C."/>
            <person name="Clum A."/>
            <person name="Dos Santos R.A."/>
            <person name="Damasio A.R."/>
            <person name="Diallinas G."/>
            <person name="Emri T."/>
            <person name="Fekete E."/>
            <person name="Flipphi M."/>
            <person name="Freyberg S."/>
            <person name="Gallo A."/>
            <person name="Gournas C."/>
            <person name="Habgood R."/>
            <person name="Hainaut M."/>
            <person name="Harispe M.L."/>
            <person name="Henrissat B."/>
            <person name="Hilden K.S."/>
            <person name="Hope R."/>
            <person name="Hossain A."/>
            <person name="Karabika E."/>
            <person name="Karaffa L."/>
            <person name="Karanyi Z."/>
            <person name="Krasevec N."/>
            <person name="Kuo A."/>
            <person name="Kusch H."/>
            <person name="LaButti K."/>
            <person name="Lagendijk E.L."/>
            <person name="Lapidus A."/>
            <person name="Levasseur A."/>
            <person name="Lindquist E."/>
            <person name="Lipzen A."/>
            <person name="Logrieco A.F."/>
            <person name="MacCabe A."/>
            <person name="Maekelae M.R."/>
            <person name="Malavazi I."/>
            <person name="Melin P."/>
            <person name="Meyer V."/>
            <person name="Mielnichuk N."/>
            <person name="Miskei M."/>
            <person name="Molnar A.P."/>
            <person name="Mule G."/>
            <person name="Ngan C.Y."/>
            <person name="Orejas M."/>
            <person name="Orosz E."/>
            <person name="Ouedraogo J.P."/>
            <person name="Overkamp K.M."/>
            <person name="Park H.-S."/>
            <person name="Perrone G."/>
            <person name="Piumi F."/>
            <person name="Punt P.J."/>
            <person name="Ram A.F."/>
            <person name="Ramon A."/>
            <person name="Rauscher S."/>
            <person name="Record E."/>
            <person name="Riano-Pachon D.M."/>
            <person name="Robert V."/>
            <person name="Roehrig J."/>
            <person name="Ruller R."/>
            <person name="Salamov A."/>
            <person name="Salih N.S."/>
            <person name="Samson R.A."/>
            <person name="Sandor E."/>
            <person name="Sanguinetti M."/>
            <person name="Schuetze T."/>
            <person name="Sepcic K."/>
            <person name="Shelest E."/>
            <person name="Sherlock G."/>
            <person name="Sophianopoulou V."/>
            <person name="Squina F.M."/>
            <person name="Sun H."/>
            <person name="Susca A."/>
            <person name="Todd R.B."/>
            <person name="Tsang A."/>
            <person name="Unkles S.E."/>
            <person name="van de Wiele N."/>
            <person name="van Rossen-Uffink D."/>
            <person name="Oliveira J.V."/>
            <person name="Vesth T.C."/>
            <person name="Visser J."/>
            <person name="Yu J.-H."/>
            <person name="Zhou M."/>
            <person name="Andersen M.R."/>
            <person name="Archer D.B."/>
            <person name="Baker S.E."/>
            <person name="Benoit I."/>
            <person name="Brakhage A.A."/>
            <person name="Braus G.H."/>
            <person name="Fischer R."/>
            <person name="Frisvad J.C."/>
            <person name="Goldman G.H."/>
            <person name="Houbraken J."/>
            <person name="Oakley B."/>
            <person name="Pocsi I."/>
            <person name="Scazzocchio C."/>
            <person name="Seiboth B."/>
            <person name="vanKuyk P.A."/>
            <person name="Wortman J."/>
            <person name="Dyer P.S."/>
            <person name="Grigoriev I.V."/>
        </authorList>
    </citation>
    <scope>NUCLEOTIDE SEQUENCE [LARGE SCALE GENOMIC DNA]</scope>
    <source>
        <strain evidence="11">CBS 101740 / IMI 381727 / IBT 21946</strain>
    </source>
</reference>